<sequence>MEKSPCVRSNSQSGSQALGLGRWQGFEKKNTLTTVTLSLSQSDAYTQSGSSRSLPSSIRRGLAVPPLHSSTSLFLSSILKLLVLSLLTFHLDISL</sequence>
<gene>
    <name evidence="1" type="ORF">QQF64_024966</name>
</gene>
<evidence type="ECO:0000313" key="2">
    <source>
        <dbReference type="Proteomes" id="UP001558613"/>
    </source>
</evidence>
<reference evidence="1 2" key="1">
    <citation type="submission" date="2023-09" db="EMBL/GenBank/DDBJ databases">
        <authorList>
            <person name="Wang M."/>
        </authorList>
    </citation>
    <scope>NUCLEOTIDE SEQUENCE [LARGE SCALE GENOMIC DNA]</scope>
    <source>
        <strain evidence="1">GT-2023</strain>
        <tissue evidence="1">Liver</tissue>
    </source>
</reference>
<proteinExistence type="predicted"/>
<name>A0ABR3NMT0_9TELE</name>
<evidence type="ECO:0000313" key="1">
    <source>
        <dbReference type="EMBL" id="KAL1278293.1"/>
    </source>
</evidence>
<organism evidence="1 2">
    <name type="scientific">Cirrhinus molitorella</name>
    <name type="common">mud carp</name>
    <dbReference type="NCBI Taxonomy" id="172907"/>
    <lineage>
        <taxon>Eukaryota</taxon>
        <taxon>Metazoa</taxon>
        <taxon>Chordata</taxon>
        <taxon>Craniata</taxon>
        <taxon>Vertebrata</taxon>
        <taxon>Euteleostomi</taxon>
        <taxon>Actinopterygii</taxon>
        <taxon>Neopterygii</taxon>
        <taxon>Teleostei</taxon>
        <taxon>Ostariophysi</taxon>
        <taxon>Cypriniformes</taxon>
        <taxon>Cyprinidae</taxon>
        <taxon>Labeoninae</taxon>
        <taxon>Labeonini</taxon>
        <taxon>Cirrhinus</taxon>
    </lineage>
</organism>
<dbReference type="EMBL" id="JAYMGO010000003">
    <property type="protein sequence ID" value="KAL1278293.1"/>
    <property type="molecule type" value="Genomic_DNA"/>
</dbReference>
<keyword evidence="2" id="KW-1185">Reference proteome</keyword>
<accession>A0ABR3NMT0</accession>
<protein>
    <submittedName>
        <fullName evidence="1">Uncharacterized protein</fullName>
    </submittedName>
</protein>
<comment type="caution">
    <text evidence="1">The sequence shown here is derived from an EMBL/GenBank/DDBJ whole genome shotgun (WGS) entry which is preliminary data.</text>
</comment>
<dbReference type="Proteomes" id="UP001558613">
    <property type="component" value="Unassembled WGS sequence"/>
</dbReference>